<dbReference type="EMBL" id="LQQR01000016">
    <property type="protein sequence ID" value="KZE20119.1"/>
    <property type="molecule type" value="Genomic_DNA"/>
</dbReference>
<dbReference type="AlphaFoldDB" id="A0A165E6E1"/>
<evidence type="ECO:0000313" key="5">
    <source>
        <dbReference type="Proteomes" id="UP000076612"/>
    </source>
</evidence>
<accession>A0A165E6E1</accession>
<feature type="transmembrane region" description="Helical" evidence="2">
    <location>
        <begin position="12"/>
        <end position="28"/>
    </location>
</feature>
<dbReference type="EMBL" id="CP065682">
    <property type="protein sequence ID" value="QPS35102.1"/>
    <property type="molecule type" value="Genomic_DNA"/>
</dbReference>
<sequence length="93" mass="9992">MSSELSPTLRVLPYLLGITAMVFVGFPLGRDVDVMMRIVIGALTYAATFFLSRFVIGRLADRSSARDSNSARRHGTDHGGSARDSGTDGDDKA</sequence>
<keyword evidence="2" id="KW-0472">Membrane</keyword>
<dbReference type="KEGG" id="bcau:I6G59_07340"/>
<feature type="transmembrane region" description="Helical" evidence="2">
    <location>
        <begin position="34"/>
        <end position="56"/>
    </location>
</feature>
<evidence type="ECO:0000313" key="3">
    <source>
        <dbReference type="EMBL" id="KZE20119.1"/>
    </source>
</evidence>
<dbReference type="Proteomes" id="UP000594979">
    <property type="component" value="Chromosome"/>
</dbReference>
<protein>
    <submittedName>
        <fullName evidence="4">Uncharacterized protein</fullName>
    </submittedName>
</protein>
<proteinExistence type="predicted"/>
<reference evidence="4 6" key="3">
    <citation type="submission" date="2020-12" db="EMBL/GenBank/DDBJ databases">
        <title>FDA dAtabase for Regulatory Grade micrObial Sequences (FDA-ARGOS): Supporting development and validation of Infectious Disease Dx tests.</title>
        <authorList>
            <person name="Sproer C."/>
            <person name="Gronow S."/>
            <person name="Severitt S."/>
            <person name="Schroder I."/>
            <person name="Tallon L."/>
            <person name="Sadzewicz L."/>
            <person name="Zhao X."/>
            <person name="Boylan J."/>
            <person name="Ott S."/>
            <person name="Bowen H."/>
            <person name="Vavikolanu K."/>
            <person name="Mehta A."/>
            <person name="Aluvathingal J."/>
            <person name="Nadendla S."/>
            <person name="Lowell S."/>
            <person name="Myers T."/>
            <person name="Yan Y."/>
            <person name="Sichtig H."/>
        </authorList>
    </citation>
    <scope>NUCLEOTIDE SEQUENCE [LARGE SCALE GENOMIC DNA]</scope>
    <source>
        <strain evidence="4 6">FDAARGOS_902</strain>
    </source>
</reference>
<feature type="region of interest" description="Disordered" evidence="1">
    <location>
        <begin position="62"/>
        <end position="93"/>
    </location>
</feature>
<reference evidence="3" key="2">
    <citation type="submission" date="2016-01" db="EMBL/GenBank/DDBJ databases">
        <authorList>
            <person name="Hong K.W."/>
        </authorList>
    </citation>
    <scope>NUCLEOTIDE SEQUENCE</scope>
    <source>
        <strain evidence="3">M40</strain>
    </source>
</reference>
<name>A0A165E6E1_9MICO</name>
<evidence type="ECO:0000256" key="2">
    <source>
        <dbReference type="SAM" id="Phobius"/>
    </source>
</evidence>
<feature type="compositionally biased region" description="Basic and acidic residues" evidence="1">
    <location>
        <begin position="74"/>
        <end position="93"/>
    </location>
</feature>
<keyword evidence="2" id="KW-0812">Transmembrane</keyword>
<evidence type="ECO:0000256" key="1">
    <source>
        <dbReference type="SAM" id="MobiDB-lite"/>
    </source>
</evidence>
<evidence type="ECO:0000313" key="6">
    <source>
        <dbReference type="Proteomes" id="UP000594979"/>
    </source>
</evidence>
<dbReference type="Proteomes" id="UP000076612">
    <property type="component" value="Unassembled WGS sequence"/>
</dbReference>
<dbReference type="RefSeq" id="WP_063249913.1">
    <property type="nucleotide sequence ID" value="NZ_CBDRLP010000013.1"/>
</dbReference>
<keyword evidence="2" id="KW-1133">Transmembrane helix</keyword>
<organism evidence="4 6">
    <name type="scientific">Brevibacterium casei</name>
    <dbReference type="NCBI Taxonomy" id="33889"/>
    <lineage>
        <taxon>Bacteria</taxon>
        <taxon>Bacillati</taxon>
        <taxon>Actinomycetota</taxon>
        <taxon>Actinomycetes</taxon>
        <taxon>Micrococcales</taxon>
        <taxon>Brevibacteriaceae</taxon>
        <taxon>Brevibacterium</taxon>
    </lineage>
</organism>
<gene>
    <name evidence="3" type="ORF">AVW13_10730</name>
    <name evidence="4" type="ORF">I6G59_07340</name>
</gene>
<reference evidence="5" key="1">
    <citation type="submission" date="2016-01" db="EMBL/GenBank/DDBJ databases">
        <title>Draft genome of Chromobacterium sp. F49.</title>
        <authorList>
            <person name="Hong K.W."/>
        </authorList>
    </citation>
    <scope>NUCLEOTIDE SEQUENCE [LARGE SCALE GENOMIC DNA]</scope>
    <source>
        <strain evidence="5">M40</strain>
    </source>
</reference>
<evidence type="ECO:0000313" key="4">
    <source>
        <dbReference type="EMBL" id="QPS35102.1"/>
    </source>
</evidence>